<dbReference type="InterPro" id="IPR004695">
    <property type="entry name" value="SLAC1/Mae1/Ssu1/TehA"/>
</dbReference>
<keyword evidence="2 5" id="KW-0812">Transmembrane</keyword>
<evidence type="ECO:0000256" key="5">
    <source>
        <dbReference type="SAM" id="Phobius"/>
    </source>
</evidence>
<dbReference type="Proteomes" id="UP000184327">
    <property type="component" value="Unassembled WGS sequence"/>
</dbReference>
<dbReference type="STRING" id="1122156.SAMN02745117_02553"/>
<dbReference type="OrthoDB" id="309023at2"/>
<sequence>MHHTSTALPESHSRLQHLPIALFATVMGLAGLSIAWMKAQHAAAAPAVVADSLRWIASLIWLTLLLAYTAKWLKYPDAVRAERQHPVKLNFLAAITIGLLLLSVAWTPSAPSLARWLWTAGACAHLLITLVTMGTWLYRSQFTLQQVTAAWFIPVVGNIIVPIAGMRYAPPDVSWFFFSIGLVFWLVLMTIVLYRLFFHDPLPAKLNPTLFILIAPPAVGFLAWLTLHDGQVDALARILYSTALFIALLLSTQARLFLRTPFFLSAWAYSFPLAALTIATLEMHLRTQTTFYLYLGLALLTVTTAVIGILVAKTLQAFAKGRIFLPD</sequence>
<feature type="transmembrane region" description="Helical" evidence="5">
    <location>
        <begin position="20"/>
        <end position="37"/>
    </location>
</feature>
<evidence type="ECO:0000256" key="1">
    <source>
        <dbReference type="ARBA" id="ARBA00004141"/>
    </source>
</evidence>
<dbReference type="PANTHER" id="PTHR37955:SF1">
    <property type="entry name" value="DEP DOMAIN-CONTAINING PROTEIN"/>
    <property type="match status" value="1"/>
</dbReference>
<dbReference type="InterPro" id="IPR052951">
    <property type="entry name" value="Tellurite_res_ion_channel"/>
</dbReference>
<dbReference type="CDD" id="cd09323">
    <property type="entry name" value="TDT_SLAC1_like"/>
    <property type="match status" value="1"/>
</dbReference>
<evidence type="ECO:0000256" key="3">
    <source>
        <dbReference type="ARBA" id="ARBA00022989"/>
    </source>
</evidence>
<reference evidence="6 7" key="1">
    <citation type="submission" date="2016-11" db="EMBL/GenBank/DDBJ databases">
        <authorList>
            <person name="Jaros S."/>
            <person name="Januszkiewicz K."/>
            <person name="Wedrychowicz H."/>
        </authorList>
    </citation>
    <scope>NUCLEOTIDE SEQUENCE [LARGE SCALE GENOMIC DNA]</scope>
    <source>
        <strain evidence="6 7">DSM 16112</strain>
    </source>
</reference>
<dbReference type="InterPro" id="IPR038665">
    <property type="entry name" value="Voltage-dep_anion_channel_sf"/>
</dbReference>
<dbReference type="GO" id="GO:0005886">
    <property type="term" value="C:plasma membrane"/>
    <property type="evidence" value="ECO:0007669"/>
    <property type="project" value="TreeGrafter"/>
</dbReference>
<evidence type="ECO:0000256" key="2">
    <source>
        <dbReference type="ARBA" id="ARBA00022692"/>
    </source>
</evidence>
<accession>A0A1M5EB13</accession>
<name>A0A1M5EB13_9BURK</name>
<feature type="transmembrane region" description="Helical" evidence="5">
    <location>
        <begin position="43"/>
        <end position="68"/>
    </location>
</feature>
<feature type="transmembrane region" description="Helical" evidence="5">
    <location>
        <begin position="210"/>
        <end position="228"/>
    </location>
</feature>
<dbReference type="Gene3D" id="1.50.10.150">
    <property type="entry name" value="Voltage-dependent anion channel"/>
    <property type="match status" value="1"/>
</dbReference>
<feature type="transmembrane region" description="Helical" evidence="5">
    <location>
        <begin position="262"/>
        <end position="285"/>
    </location>
</feature>
<organism evidence="6 7">
    <name type="scientific">Lampropedia hyalina DSM 16112</name>
    <dbReference type="NCBI Taxonomy" id="1122156"/>
    <lineage>
        <taxon>Bacteria</taxon>
        <taxon>Pseudomonadati</taxon>
        <taxon>Pseudomonadota</taxon>
        <taxon>Betaproteobacteria</taxon>
        <taxon>Burkholderiales</taxon>
        <taxon>Comamonadaceae</taxon>
        <taxon>Lampropedia</taxon>
    </lineage>
</organism>
<dbReference type="AlphaFoldDB" id="A0A1M5EB13"/>
<protein>
    <submittedName>
        <fullName evidence="6">Tellurite resistance protein</fullName>
    </submittedName>
</protein>
<gene>
    <name evidence="6" type="ORF">SAMN02745117_02553</name>
</gene>
<comment type="subcellular location">
    <subcellularLocation>
        <location evidence="1">Membrane</location>
        <topology evidence="1">Multi-pass membrane protein</topology>
    </subcellularLocation>
</comment>
<evidence type="ECO:0000313" key="6">
    <source>
        <dbReference type="EMBL" id="SHF76261.1"/>
    </source>
</evidence>
<dbReference type="RefSeq" id="WP_073357057.1">
    <property type="nucleotide sequence ID" value="NZ_FQUZ01000040.1"/>
</dbReference>
<feature type="transmembrane region" description="Helical" evidence="5">
    <location>
        <begin position="234"/>
        <end position="250"/>
    </location>
</feature>
<feature type="transmembrane region" description="Helical" evidence="5">
    <location>
        <begin position="175"/>
        <end position="198"/>
    </location>
</feature>
<dbReference type="PANTHER" id="PTHR37955">
    <property type="entry name" value="TELLURITE RESISTANCE PROTEIN TEHA"/>
    <property type="match status" value="1"/>
</dbReference>
<keyword evidence="4 5" id="KW-0472">Membrane</keyword>
<feature type="transmembrane region" description="Helical" evidence="5">
    <location>
        <begin position="150"/>
        <end position="169"/>
    </location>
</feature>
<feature type="transmembrane region" description="Helical" evidence="5">
    <location>
        <begin position="89"/>
        <end position="110"/>
    </location>
</feature>
<dbReference type="Pfam" id="PF03595">
    <property type="entry name" value="SLAC1"/>
    <property type="match status" value="1"/>
</dbReference>
<dbReference type="EMBL" id="FQUZ01000040">
    <property type="protein sequence ID" value="SHF76261.1"/>
    <property type="molecule type" value="Genomic_DNA"/>
</dbReference>
<evidence type="ECO:0000256" key="4">
    <source>
        <dbReference type="ARBA" id="ARBA00023136"/>
    </source>
</evidence>
<keyword evidence="7" id="KW-1185">Reference proteome</keyword>
<evidence type="ECO:0000313" key="7">
    <source>
        <dbReference type="Proteomes" id="UP000184327"/>
    </source>
</evidence>
<dbReference type="GO" id="GO:0046583">
    <property type="term" value="F:monoatomic cation efflux transmembrane transporter activity"/>
    <property type="evidence" value="ECO:0007669"/>
    <property type="project" value="TreeGrafter"/>
</dbReference>
<proteinExistence type="predicted"/>
<feature type="transmembrane region" description="Helical" evidence="5">
    <location>
        <begin position="291"/>
        <end position="312"/>
    </location>
</feature>
<feature type="transmembrane region" description="Helical" evidence="5">
    <location>
        <begin position="116"/>
        <end position="138"/>
    </location>
</feature>
<keyword evidence="3 5" id="KW-1133">Transmembrane helix</keyword>